<proteinExistence type="predicted"/>
<accession>A0YB42</accession>
<dbReference type="SUPFAM" id="SSF56349">
    <property type="entry name" value="DNA breaking-rejoining enzymes"/>
    <property type="match status" value="1"/>
</dbReference>
<dbReference type="STRING" id="247633.GP2143_04960"/>
<evidence type="ECO:0000313" key="4">
    <source>
        <dbReference type="Proteomes" id="UP000004931"/>
    </source>
</evidence>
<organism evidence="3 4">
    <name type="scientific">marine gamma proteobacterium HTCC2143</name>
    <dbReference type="NCBI Taxonomy" id="247633"/>
    <lineage>
        <taxon>Bacteria</taxon>
        <taxon>Pseudomonadati</taxon>
        <taxon>Pseudomonadota</taxon>
        <taxon>Gammaproteobacteria</taxon>
        <taxon>Cellvibrionales</taxon>
        <taxon>Spongiibacteraceae</taxon>
        <taxon>BD1-7 clade</taxon>
    </lineage>
</organism>
<evidence type="ECO:0000259" key="2">
    <source>
        <dbReference type="PROSITE" id="PS51898"/>
    </source>
</evidence>
<sequence>MSIGKTNALFVATLPYPPGVRQCRIASEAADRSTLIECLSKKNDAQVVAYFALFFGTGMRPGELLGLEYSDLDLKERKVHVHQQTVGRRRSASTKTHMRRTLTIPAWVIPFISNLPSQFKYGHVFLNNLGTKCLYTGLFNQTWNAMFDDPKFRRDHSIRKRRPYTCQHSRAAELLTMGVRPAKATRQLGHSLEIFFRRYATYIESASDAIEVGKLNETGIETGIKINE</sequence>
<name>A0YB42_9GAMM</name>
<dbReference type="InterPro" id="IPR011010">
    <property type="entry name" value="DNA_brk_join_enz"/>
</dbReference>
<dbReference type="EMBL" id="AAVT01000002">
    <property type="protein sequence ID" value="EAW31772.1"/>
    <property type="molecule type" value="Genomic_DNA"/>
</dbReference>
<gene>
    <name evidence="3" type="ORF">GP2143_04960</name>
</gene>
<comment type="caution">
    <text evidence="3">The sequence shown here is derived from an EMBL/GenBank/DDBJ whole genome shotgun (WGS) entry which is preliminary data.</text>
</comment>
<dbReference type="GO" id="GO:0003677">
    <property type="term" value="F:DNA binding"/>
    <property type="evidence" value="ECO:0007669"/>
    <property type="project" value="InterPro"/>
</dbReference>
<evidence type="ECO:0000313" key="3">
    <source>
        <dbReference type="EMBL" id="EAW31772.1"/>
    </source>
</evidence>
<protein>
    <submittedName>
        <fullName evidence="3">Bbp50</fullName>
    </submittedName>
</protein>
<dbReference type="Gene3D" id="1.10.443.10">
    <property type="entry name" value="Intergrase catalytic core"/>
    <property type="match status" value="1"/>
</dbReference>
<dbReference type="InterPro" id="IPR013762">
    <property type="entry name" value="Integrase-like_cat_sf"/>
</dbReference>
<feature type="domain" description="Tyr recombinase" evidence="2">
    <location>
        <begin position="13"/>
        <end position="214"/>
    </location>
</feature>
<dbReference type="PROSITE" id="PS51898">
    <property type="entry name" value="TYR_RECOMBINASE"/>
    <property type="match status" value="1"/>
</dbReference>
<dbReference type="Pfam" id="PF00589">
    <property type="entry name" value="Phage_integrase"/>
    <property type="match status" value="1"/>
</dbReference>
<reference evidence="3 4" key="1">
    <citation type="journal article" date="2010" name="J. Bacteriol.">
        <title>Genome sequence of the oligotrophic marine Gammaproteobacterium HTCC2143, isolated from the Oregon Coast.</title>
        <authorList>
            <person name="Oh H.M."/>
            <person name="Kang I."/>
            <person name="Ferriera S."/>
            <person name="Giovannoni S.J."/>
            <person name="Cho J.C."/>
        </authorList>
    </citation>
    <scope>NUCLEOTIDE SEQUENCE [LARGE SCALE GENOMIC DNA]</scope>
    <source>
        <strain evidence="3 4">HTCC2143</strain>
    </source>
</reference>
<keyword evidence="4" id="KW-1185">Reference proteome</keyword>
<dbReference type="eggNOG" id="COG0582">
    <property type="taxonomic scope" value="Bacteria"/>
</dbReference>
<evidence type="ECO:0000256" key="1">
    <source>
        <dbReference type="ARBA" id="ARBA00023172"/>
    </source>
</evidence>
<dbReference type="InterPro" id="IPR002104">
    <property type="entry name" value="Integrase_catalytic"/>
</dbReference>
<dbReference type="AlphaFoldDB" id="A0YB42"/>
<dbReference type="GO" id="GO:0006310">
    <property type="term" value="P:DNA recombination"/>
    <property type="evidence" value="ECO:0007669"/>
    <property type="project" value="UniProtKB-KW"/>
</dbReference>
<dbReference type="Proteomes" id="UP000004931">
    <property type="component" value="Unassembled WGS sequence"/>
</dbReference>
<dbReference type="GO" id="GO:0015074">
    <property type="term" value="P:DNA integration"/>
    <property type="evidence" value="ECO:0007669"/>
    <property type="project" value="InterPro"/>
</dbReference>
<keyword evidence="1" id="KW-0233">DNA recombination</keyword>